<protein>
    <submittedName>
        <fullName evidence="1">Uncharacterized protein</fullName>
    </submittedName>
</protein>
<proteinExistence type="predicted"/>
<dbReference type="EMBL" id="GEZM01002989">
    <property type="protein sequence ID" value="JAV97007.1"/>
    <property type="molecule type" value="Transcribed_RNA"/>
</dbReference>
<evidence type="ECO:0000313" key="1">
    <source>
        <dbReference type="EMBL" id="JAV97007.1"/>
    </source>
</evidence>
<dbReference type="AlphaFoldDB" id="A0A1Y1NM99"/>
<name>A0A1Y1NM99_PHOPY</name>
<reference evidence="1" key="1">
    <citation type="journal article" date="2016" name="Sci. Rep.">
        <title>Molecular characterization of firefly nuptial gifts: a multi-omics approach sheds light on postcopulatory sexual selection.</title>
        <authorList>
            <person name="Al-Wathiqui N."/>
            <person name="Fallon T.R."/>
            <person name="South A."/>
            <person name="Weng J.K."/>
            <person name="Lewis S.M."/>
        </authorList>
    </citation>
    <scope>NUCLEOTIDE SEQUENCE</scope>
</reference>
<sequence>MRILNNWTFKLETFTDFMQGIRKRAMERVTHCDTLYNLCMKKMLPRHLEWGNLPVIVQAELKWKHDKLADIDLVKFEEEAKDTVVELIDEITSDLILSKTLVSSLIDSLNIVSHNIDLFNSDYFKDVSFRELPTQYNLLEWGYFISESCREYCGRYRDLVKN</sequence>
<organism evidence="1">
    <name type="scientific">Photinus pyralis</name>
    <name type="common">Common eastern firefly</name>
    <name type="synonym">Lampyris pyralis</name>
    <dbReference type="NCBI Taxonomy" id="7054"/>
    <lineage>
        <taxon>Eukaryota</taxon>
        <taxon>Metazoa</taxon>
        <taxon>Ecdysozoa</taxon>
        <taxon>Arthropoda</taxon>
        <taxon>Hexapoda</taxon>
        <taxon>Insecta</taxon>
        <taxon>Pterygota</taxon>
        <taxon>Neoptera</taxon>
        <taxon>Endopterygota</taxon>
        <taxon>Coleoptera</taxon>
        <taxon>Polyphaga</taxon>
        <taxon>Elateriformia</taxon>
        <taxon>Elateroidea</taxon>
        <taxon>Lampyridae</taxon>
        <taxon>Lampyrinae</taxon>
        <taxon>Photinus</taxon>
    </lineage>
</organism>
<accession>A0A1Y1NM99</accession>